<feature type="coiled-coil region" evidence="1">
    <location>
        <begin position="999"/>
        <end position="1056"/>
    </location>
</feature>
<feature type="coiled-coil region" evidence="1">
    <location>
        <begin position="799"/>
        <end position="856"/>
    </location>
</feature>
<keyword evidence="1" id="KW-0175">Coiled coil</keyword>
<organism evidence="2 3">
    <name type="scientific">Mycoplasma anserisalpingitidis</name>
    <dbReference type="NCBI Taxonomy" id="519450"/>
    <lineage>
        <taxon>Bacteria</taxon>
        <taxon>Bacillati</taxon>
        <taxon>Mycoplasmatota</taxon>
        <taxon>Mollicutes</taxon>
        <taxon>Mycoplasmataceae</taxon>
        <taxon>Mycoplasma</taxon>
    </lineage>
</organism>
<dbReference type="OrthoDB" id="402559at2"/>
<gene>
    <name evidence="2" type="ORF">FOY43_00645</name>
</gene>
<name>A0A5B8K9Q1_9MOLU</name>
<dbReference type="Proteomes" id="UP000317512">
    <property type="component" value="Chromosome"/>
</dbReference>
<evidence type="ECO:0000313" key="3">
    <source>
        <dbReference type="Proteomes" id="UP000317512"/>
    </source>
</evidence>
<proteinExistence type="predicted"/>
<feature type="coiled-coil region" evidence="1">
    <location>
        <begin position="605"/>
        <end position="659"/>
    </location>
</feature>
<evidence type="ECO:0000256" key="1">
    <source>
        <dbReference type="SAM" id="Coils"/>
    </source>
</evidence>
<sequence length="2784" mass="320382">MSNNKKLKVISTSTIIAGSLASVLGLSVVSALHSKTSSSETSIKVIIKDIIFNIDNSTIIKNKDILKQFEDLLNKIDDNNSDINDNFDSITNSSTNLLDDLINNWPSKLSKEQAEHLGNILENLSSFISENDLRNEFKNKTTSLIKNIVNNSQSETTSEEAKKDLIEFKTLFLSQIEKQKILFEPYINFINQIIGIEENKLELNQNNKIYYDYRDLILSKELNLNTLETLKQQIAIYNTSENNLTKFNKLKNSIDSLLAQNKELEENPNSELVSEVEKELENNVSIEKLELIEKLLQNNLTNYSDLRKTLDQVKSSFKDVINSNSLTVLKDKFNSIENTNLEDVEKFSSIDEITKAKNNYLDDLAVFEYAEKIHSEINQYLDKVIANLDISNSDYENLKQLNKLDNFTKINSVDELKEYTEELEKTFKSIKFNTITTDKLTDQLLQDLEFFNNNPLKTTQSELNNALISEKLNSLQNSSEFDSLTTNVYAKLLEEQLRQNSKALLSELEEKALASKNELDKYNDATSKELIKFIEEIIVNSEKLSSVYAPSTTSQIKDFINNFNFINVVDEFAKANSDTLIQNDKVSSYADQIFPSNKDRKDPFYINSKAELENIKNYLDSLKNQLDSLNDPEKAKQIIDDIKKAQEHQKNILDNLEKRKVVKDLIKDFDINENLMDDLLDVIDKISPKLDQLKKELDDLNTKLQNPNLTPEETKDLINKTEEKIKEHHDLINDAIINNSIDKTKEFIDSKYPDDGNRDNDSEVEKSLRDQFDKIKEEIRRPNLPNNERDKLIDEFEELKATTNSIKSLEDAKAKLEAAISNAKSSSHDKFTDMRLESGERTLEQINELLKAFNSQTKPTINQIDDMADLALKQADLIDLALKQDRVILANKELQSKKLNTDNKDYEAIKDAYNQIYAYANEKAKSADLDEINKAVSKLEQLNKLAPWLNKLFEFSQDIKPNEDGSNKEFEVLYNQAVKLLDKVNLNTNKSDSQIGETIEEIKNNLQVFELKKQLYDQNKKLDEILNEKQKEQALYDDVKREIESKKEYNEQLINSPYETTTSINSAILDSEKKYNELVNKRDLNTKTFDEKVDEIEARIAQIQKEISESKKPEQFNSFNKSKDKFEAEVYEDINKTINNYDMTLNKLNDYLKDINRSYEKDKALVAIQELKDFIDTSKASGELSKNSDIDNELKVYESFNNLVTFLTEEVNSNPAANYEEIITKAKNGLDLANYEIDKVLKSISTLSKRDDNVNGYDNLKNALKENLPESPYSKLESKLNKIKDLVESILGLEDYRTIVADLIGENGSTADNPNHDETKYTGKYKEVLDKFKQFDSENKPIIDQEIFNKLKEVLNNKKQENIDAKTKNDIRKIQDYIDERFSNNRLTALEELGKQVQKSLNIIEEIEAEQNPTVKEFLDRFVPSIEKNINDSRELYDSSVSADEINRRVAVLKESLETIEYAKKIAQKVDTLSKNIGFDHQNSASLTNKDKINYFSLDGISGDTKNDQWNNWLTAILNNYYLNSGNSKARENYDSVVSLLNKTEILFKKQKTVSGIIQSRYDSANQVNGFDGNATDAVYLIDFLWKSVPAEYSSKDSDPKIWEIFIDEQTKVLDEAILLENKNNTARNEINDLINRFKSDKDSIFGTSDYIKLHKELTSRIETLDELNKNNLEYEEFEKIRSDVQDLIDIEEKIKFLADRINDANKAIKQIEFNSDEDKDVSKDEEVTKNIQEIKDNILNFENKYKTYNSIEKQEGKVDIDSDIKLLNSLLVELEYKANKAEFKNELLQNLVLDKKEKDVISALLEQTQVEFDKTDKTYEQYIEIYKKYFLKKKDRPEYGNIDPENNLYSILQSAVTLKEKVQEAEILSLYEIKDPTSLIDSKEGENNTKKAYAELNSAITLAKNILMQPKNDSTETTKVEIGKQLESKVIKLMNAKSADIDRFKTLAQNILDYVKTENKEVILNAEFNKKTIELLDETKAKFEIAINNRNNNTVDSEDISIDQVNLKLKEVYKEVQNQTKLLFESYREDLVNTRDKVQNYINDFSNSNTRVAAEVIASTYNKMNTEINNSKTSSTLKTFSTEEIINFENTINTKFKSHISNLETSLENFVNEFVTGTKKYLATDTGLFNKFDQFISPYVNNTVTDKTDLFINSEFTKSISEYTNNFKVKLNAILTKYDQVLTSNDSSYLSTFGIEFTEVRESYFSLITSLKEESTRFVSPQFRGDLHEILSEMSSEPTSSGFAKVKTKYQSEIDKINNILVNISNTSTDIDSAINNLTSVFSNIHELYTWTNVEENNKLFFDYLDWNIDNTQRYQYIKPKEQARKNEFLDNIKLIKPKDVNINEVDITESNIFLNLFDEFAFTKLGIKNQESLFNINNVRVSLVKDGTEWTKVTTNSTDIADRKQVVQFKLKYVYTPNNLSKFKNQEVISVTKNVKIAFNTVNDITIPSGTSNLFYQEKDGQLVYGQDAKVEVLDLASSGLMDVSESRNNPVQFVYNRFKSNVLDNKEKLIITPEIRNNSAYTNSELAYMVDIQTQTNNSLDQNVSAAAQFDKRYTIIFGDDSDQSINIINVIPGSFDSTNSNENSWFDTSKGALLDRNDITKLMPNALVNYVKIKLSNDDSKMYAHIDHLQNSYLSKVYNFDWTKADNFDIYQPVDPSTTRATGSNRVVWEPEKFVEYVVANYKDVLYNQTAKRLYTTQKDGNFGTDYTKPLIKSNIVILPTDNRSEAKLLQEKPPLHKNFNYRSGAIYISKGVLNADLTVNQAAVIYNSGIENFKINFRK</sequence>
<evidence type="ECO:0000313" key="2">
    <source>
        <dbReference type="EMBL" id="QDY88174.1"/>
    </source>
</evidence>
<dbReference type="RefSeq" id="WP_146308593.1">
    <property type="nucleotide sequence ID" value="NZ_CP041663.1"/>
</dbReference>
<feature type="coiled-coil region" evidence="1">
    <location>
        <begin position="683"/>
        <end position="710"/>
    </location>
</feature>
<feature type="coiled-coil region" evidence="1">
    <location>
        <begin position="498"/>
        <end position="525"/>
    </location>
</feature>
<protein>
    <submittedName>
        <fullName evidence="2">Uncharacterized protein</fullName>
    </submittedName>
</protein>
<feature type="coiled-coil region" evidence="1">
    <location>
        <begin position="1688"/>
        <end position="1745"/>
    </location>
</feature>
<dbReference type="EMBL" id="CP041663">
    <property type="protein sequence ID" value="QDY88174.1"/>
    <property type="molecule type" value="Genomic_DNA"/>
</dbReference>
<feature type="coiled-coil region" evidence="1">
    <location>
        <begin position="1348"/>
        <end position="1410"/>
    </location>
</feature>
<accession>A0A5B8K9Q1</accession>
<reference evidence="3" key="1">
    <citation type="submission" date="2019-07" db="EMBL/GenBank/DDBJ databases">
        <title>Complete genome sequences of three Mycoplasma sp. 1220 strains.</title>
        <authorList>
            <person name="Grozner D."/>
            <person name="Forro B."/>
            <person name="Kovacs A.B."/>
            <person name="Marton S."/>
            <person name="Banyai K."/>
            <person name="Kreizinger Z."/>
            <person name="Sulyok K.M."/>
            <person name="Gyuranecz M."/>
        </authorList>
    </citation>
    <scope>NUCLEOTIDE SEQUENCE [LARGE SCALE GENOMIC DNA]</scope>
    <source>
        <strain evidence="3">MYCAV93</strain>
    </source>
</reference>